<sequence>MKQLIPYDIKIYTDINLGIFNPIQAQIHNSFLFNFKEKTKNDDIANNDYTILDVSNSGKLVALASKKWDNKNHNTFIVKNVTTDETIFLTNKYLVYQAYFSPNEDYLITSTYKNNGFCLKIGGDLELNKLPFSVGGGILYQNKYVTVNERKKSSLTVFDFKHLSFSEFIMNETKVTLQQVNTDTSNHLYTIDKNFVVRKHNSSMECVWETKFKKDDYNFCNCAPKFFIKESLDLLVFYAPNQKSDIKPRTYIGLRLSTGEKIEIENKGEDTGFIESIFFEGKVIDSFGTTLDLETGLTEHIFR</sequence>
<name>A0ABS4J1Q2_9BACL</name>
<accession>A0ABS4J1Q2</accession>
<reference evidence="1 2" key="1">
    <citation type="submission" date="2021-03" db="EMBL/GenBank/DDBJ databases">
        <title>Genomic Encyclopedia of Type Strains, Phase IV (KMG-IV): sequencing the most valuable type-strain genomes for metagenomic binning, comparative biology and taxonomic classification.</title>
        <authorList>
            <person name="Goeker M."/>
        </authorList>
    </citation>
    <scope>NUCLEOTIDE SEQUENCE [LARGE SCALE GENOMIC DNA]</scope>
    <source>
        <strain evidence="1 2">DSM 26048</strain>
    </source>
</reference>
<dbReference type="EMBL" id="JAGGLB010000020">
    <property type="protein sequence ID" value="MBP1993720.1"/>
    <property type="molecule type" value="Genomic_DNA"/>
</dbReference>
<evidence type="ECO:0000313" key="2">
    <source>
        <dbReference type="Proteomes" id="UP001519287"/>
    </source>
</evidence>
<organism evidence="1 2">
    <name type="scientific">Paenibacillus eucommiae</name>
    <dbReference type="NCBI Taxonomy" id="1355755"/>
    <lineage>
        <taxon>Bacteria</taxon>
        <taxon>Bacillati</taxon>
        <taxon>Bacillota</taxon>
        <taxon>Bacilli</taxon>
        <taxon>Bacillales</taxon>
        <taxon>Paenibacillaceae</taxon>
        <taxon>Paenibacillus</taxon>
    </lineage>
</organism>
<dbReference type="SUPFAM" id="SSF82171">
    <property type="entry name" value="DPP6 N-terminal domain-like"/>
    <property type="match status" value="1"/>
</dbReference>
<keyword evidence="2" id="KW-1185">Reference proteome</keyword>
<gene>
    <name evidence="1" type="ORF">J2Z66_005346</name>
</gene>
<dbReference type="Proteomes" id="UP001519287">
    <property type="component" value="Unassembled WGS sequence"/>
</dbReference>
<comment type="caution">
    <text evidence="1">The sequence shown here is derived from an EMBL/GenBank/DDBJ whole genome shotgun (WGS) entry which is preliminary data.</text>
</comment>
<proteinExistence type="predicted"/>
<protein>
    <submittedName>
        <fullName evidence="1">Uncharacterized protein</fullName>
    </submittedName>
</protein>
<dbReference type="RefSeq" id="WP_209975599.1">
    <property type="nucleotide sequence ID" value="NZ_JAGGLB010000020.1"/>
</dbReference>
<evidence type="ECO:0000313" key="1">
    <source>
        <dbReference type="EMBL" id="MBP1993720.1"/>
    </source>
</evidence>